<sequence length="508" mass="56040">MMKKIKIIANVCFVATIGLFTLTSCEADADNLGSQFLDGNAANGQELSYDVIAYNIDNKDSIRSDARNLTNAILGAFDEPVFGMHKAAYVTQLRPSAYGTDFGTNPKVDSVVLQIIPDYKKDSVTTTTTTINKVSTDQDSTKTVNTYPLVKYGKGKIGSTPVKFKVNVAEVSDFLYDNTKTYFSNQTVTATNILGSKTIDGNVRGVKITKVGDNSELFNRDPGIRIPLDKNFFQSKIIAFQGKNELSDAASFIRHFRGLRLSVDENDGFLFNLNPNTMSVTMYYSNDVTKDNTTTRQQNTYTFDLGASNVHFSQFTFNRPSAYTTAMGNINKTTGDTKLYLQGAGGNGAEFVIPTSTIQALKNVYTQNKAGILTAKIRLYSDANTWKSVFAKPSTFTVLQKDMKQFMDDMTALSGAGYVRVKATDLDKNPAYYDISITQTLKNIVEKDAENKPIVINVGDFTTNSQTGAYLGWNYNSRAYTPNRVVLVGNDPANTTQKAQLKIIYTKK</sequence>
<dbReference type="Proteomes" id="UP000189738">
    <property type="component" value="Chromosome"/>
</dbReference>
<evidence type="ECO:0000256" key="1">
    <source>
        <dbReference type="SAM" id="SignalP"/>
    </source>
</evidence>
<reference evidence="2 3" key="1">
    <citation type="submission" date="2016-02" db="EMBL/GenBank/DDBJ databases">
        <authorList>
            <person name="Nicholson A.C."/>
            <person name="Humrighouse B.W."/>
            <person name="Loparev V."/>
            <person name="Emery B."/>
            <person name="Graziano J."/>
            <person name="McQuiston J.R."/>
        </authorList>
    </citation>
    <scope>NUCLEOTIDE SEQUENCE [LARGE SCALE GENOMIC DNA]</scope>
    <source>
        <strain evidence="2 3">E6809</strain>
    </source>
</reference>
<feature type="chain" id="PRO_5019863661" description="DUF4270 domain-containing protein" evidence="1">
    <location>
        <begin position="30"/>
        <end position="508"/>
    </location>
</feature>
<dbReference type="Pfam" id="PF14092">
    <property type="entry name" value="DUF4270"/>
    <property type="match status" value="1"/>
</dbReference>
<keyword evidence="1" id="KW-0732">Signal</keyword>
<feature type="signal peptide" evidence="1">
    <location>
        <begin position="1"/>
        <end position="29"/>
    </location>
</feature>
<evidence type="ECO:0000313" key="2">
    <source>
        <dbReference type="EMBL" id="AQX49283.1"/>
    </source>
</evidence>
<dbReference type="EMBL" id="CP014339">
    <property type="protein sequence ID" value="AQX49283.1"/>
    <property type="molecule type" value="Genomic_DNA"/>
</dbReference>
<dbReference type="InterPro" id="IPR025366">
    <property type="entry name" value="DUF4270"/>
</dbReference>
<dbReference type="AlphaFoldDB" id="A0A1S6YVE9"/>
<accession>A0A1S6YVE9</accession>
<gene>
    <name evidence="2" type="ORF">AYC66_00670</name>
</gene>
<evidence type="ECO:0000313" key="3">
    <source>
        <dbReference type="Proteomes" id="UP000189738"/>
    </source>
</evidence>
<name>A0A1S6YVE9_9FLAO</name>
<proteinExistence type="predicted"/>
<evidence type="ECO:0008006" key="4">
    <source>
        <dbReference type="Google" id="ProtNLM"/>
    </source>
</evidence>
<dbReference type="PROSITE" id="PS51257">
    <property type="entry name" value="PROKAR_LIPOPROTEIN"/>
    <property type="match status" value="1"/>
</dbReference>
<protein>
    <recommendedName>
        <fullName evidence="4">DUF4270 domain-containing protein</fullName>
    </recommendedName>
</protein>
<organism evidence="2 3">
    <name type="scientific">Elizabethkingia anophelis</name>
    <dbReference type="NCBI Taxonomy" id="1117645"/>
    <lineage>
        <taxon>Bacteria</taxon>
        <taxon>Pseudomonadati</taxon>
        <taxon>Bacteroidota</taxon>
        <taxon>Flavobacteriia</taxon>
        <taxon>Flavobacteriales</taxon>
        <taxon>Weeksellaceae</taxon>
        <taxon>Elizabethkingia</taxon>
    </lineage>
</organism>